<dbReference type="PROSITE" id="PS50893">
    <property type="entry name" value="ABC_TRANSPORTER_2"/>
    <property type="match status" value="1"/>
</dbReference>
<dbReference type="GO" id="GO:0015847">
    <property type="term" value="P:putrescine transport"/>
    <property type="evidence" value="ECO:0007669"/>
    <property type="project" value="UniProtKB-ARBA"/>
</dbReference>
<dbReference type="Pfam" id="PF00005">
    <property type="entry name" value="ABC_tran"/>
    <property type="match status" value="1"/>
</dbReference>
<evidence type="ECO:0000313" key="10">
    <source>
        <dbReference type="Proteomes" id="UP000289184"/>
    </source>
</evidence>
<dbReference type="FunFam" id="3.40.50.300:FF:000133">
    <property type="entry name" value="Spermidine/putrescine import ATP-binding protein PotA"/>
    <property type="match status" value="1"/>
</dbReference>
<dbReference type="PROSITE" id="PS00211">
    <property type="entry name" value="ABC_TRANSPORTER_1"/>
    <property type="match status" value="1"/>
</dbReference>
<name>A0A446C9Y5_9BURK</name>
<dbReference type="RefSeq" id="WP_129526994.1">
    <property type="nucleotide sequence ID" value="NZ_UFQB01000005.1"/>
</dbReference>
<dbReference type="InterPro" id="IPR013611">
    <property type="entry name" value="Transp-assoc_OB_typ2"/>
</dbReference>
<dbReference type="GO" id="GO:0015417">
    <property type="term" value="F:ABC-type polyamine transporter activity"/>
    <property type="evidence" value="ECO:0007669"/>
    <property type="project" value="UniProtKB-EC"/>
</dbReference>
<dbReference type="PANTHER" id="PTHR42781:SF4">
    <property type="entry name" value="SPERMIDINE_PUTRESCINE IMPORT ATP-BINDING PROTEIN POTA"/>
    <property type="match status" value="1"/>
</dbReference>
<sequence length="363" mass="39288">MSSSNLQISGLGKRYGDFVALAPTHLDVARGEFLTLLGPSGSGKTTLLSLIAGLAQPDEGQVLIDGADVTYGAPYERDIGMVFQNYALFPHMSIEENIAFPLKMRKVPAAEARRRAMEALEMVRLPHVAARLPRELSGGQQQRIALARCMVYRPAIILMDEPLGALDKKLRDQMQLEIKRIHRELGTTIVYVTHDQEEAMTMSDRICLMNGGAIEQLGTPADLYFRPRTLFVADFLGESNLLRGIVDSIDGDTLSVKLERQGVTGLALSNGAPVRAGQQVTLMLRPQNLRISAAGAGGGPSLTGRLLDVMVTGSLTKLYLDPGIADAEPIVVAYPTQRQAEHYAIGQSLSVSWQAADAVAIPE</sequence>
<keyword evidence="9" id="KW-0378">Hydrolase</keyword>
<dbReference type="InterPro" id="IPR050093">
    <property type="entry name" value="ABC_SmlMolc_Importer"/>
</dbReference>
<dbReference type="AlphaFoldDB" id="A0A446C9Y5"/>
<keyword evidence="2 7" id="KW-1003">Cell membrane</keyword>
<keyword evidence="6 7" id="KW-0472">Membrane</keyword>
<dbReference type="GO" id="GO:0005524">
    <property type="term" value="F:ATP binding"/>
    <property type="evidence" value="ECO:0007669"/>
    <property type="project" value="UniProtKB-KW"/>
</dbReference>
<keyword evidence="1 7" id="KW-0813">Transport</keyword>
<dbReference type="GO" id="GO:0016887">
    <property type="term" value="F:ATP hydrolysis activity"/>
    <property type="evidence" value="ECO:0007669"/>
    <property type="project" value="InterPro"/>
</dbReference>
<evidence type="ECO:0000256" key="4">
    <source>
        <dbReference type="ARBA" id="ARBA00022840"/>
    </source>
</evidence>
<protein>
    <recommendedName>
        <fullName evidence="7">Spermidine/putrescine import ATP-binding protein PotA</fullName>
        <ecNumber evidence="7">7.6.2.11</ecNumber>
    </recommendedName>
</protein>
<dbReference type="EC" id="7.6.2.11" evidence="7"/>
<dbReference type="InterPro" id="IPR017871">
    <property type="entry name" value="ABC_transporter-like_CS"/>
</dbReference>
<dbReference type="SMART" id="SM00382">
    <property type="entry name" value="AAA"/>
    <property type="match status" value="1"/>
</dbReference>
<dbReference type="Gene3D" id="2.40.50.100">
    <property type="match status" value="1"/>
</dbReference>
<comment type="similarity">
    <text evidence="7">Belongs to the ABC transporter superfamily. Spermidine/putrescine importer (TC 3.A.1.11.1) family.</text>
</comment>
<dbReference type="InterPro" id="IPR027417">
    <property type="entry name" value="P-loop_NTPase"/>
</dbReference>
<dbReference type="PANTHER" id="PTHR42781">
    <property type="entry name" value="SPERMIDINE/PUTRESCINE IMPORT ATP-BINDING PROTEIN POTA"/>
    <property type="match status" value="1"/>
</dbReference>
<evidence type="ECO:0000256" key="3">
    <source>
        <dbReference type="ARBA" id="ARBA00022741"/>
    </source>
</evidence>
<comment type="function">
    <text evidence="7">Part of the ABC transporter complex PotABCD involved in spermidine/putrescine import. Responsible for energy coupling to the transport system.</text>
</comment>
<keyword evidence="5 7" id="KW-1278">Translocase</keyword>
<comment type="catalytic activity">
    <reaction evidence="7">
        <text>ATP + H2O + polyamine-[polyamine-binding protein]Side 1 = ADP + phosphate + polyamineSide 2 + [polyamine-binding protein]Side 1.</text>
        <dbReference type="EC" id="7.6.2.11"/>
    </reaction>
</comment>
<feature type="domain" description="ABC transporter" evidence="8">
    <location>
        <begin position="6"/>
        <end position="236"/>
    </location>
</feature>
<evidence type="ECO:0000256" key="5">
    <source>
        <dbReference type="ARBA" id="ARBA00022967"/>
    </source>
</evidence>
<evidence type="ECO:0000313" key="9">
    <source>
        <dbReference type="EMBL" id="SSW64665.1"/>
    </source>
</evidence>
<gene>
    <name evidence="9" type="primary">potA_2</name>
    <name evidence="7" type="synonym">potA</name>
    <name evidence="9" type="ORF">AGI3411_01765</name>
</gene>
<dbReference type="Pfam" id="PF08402">
    <property type="entry name" value="TOBE_2"/>
    <property type="match status" value="1"/>
</dbReference>
<comment type="subunit">
    <text evidence="7">The complex is composed of two ATP-binding proteins (PotA), two transmembrane proteins (PotB and PotC) and a solute-binding protein (PotD).</text>
</comment>
<dbReference type="InterPro" id="IPR005893">
    <property type="entry name" value="PotA-like"/>
</dbReference>
<dbReference type="Gene3D" id="3.40.50.300">
    <property type="entry name" value="P-loop containing nucleotide triphosphate hydrolases"/>
    <property type="match status" value="1"/>
</dbReference>
<evidence type="ECO:0000259" key="8">
    <source>
        <dbReference type="PROSITE" id="PS50893"/>
    </source>
</evidence>
<dbReference type="InterPro" id="IPR003593">
    <property type="entry name" value="AAA+_ATPase"/>
</dbReference>
<dbReference type="InterPro" id="IPR003439">
    <property type="entry name" value="ABC_transporter-like_ATP-bd"/>
</dbReference>
<keyword evidence="4 7" id="KW-0067">ATP-binding</keyword>
<organism evidence="9 10">
    <name type="scientific">Achromobacter agilis</name>
    <dbReference type="NCBI Taxonomy" id="1353888"/>
    <lineage>
        <taxon>Bacteria</taxon>
        <taxon>Pseudomonadati</taxon>
        <taxon>Pseudomonadota</taxon>
        <taxon>Betaproteobacteria</taxon>
        <taxon>Burkholderiales</taxon>
        <taxon>Alcaligenaceae</taxon>
        <taxon>Achromobacter</taxon>
    </lineage>
</organism>
<evidence type="ECO:0000256" key="2">
    <source>
        <dbReference type="ARBA" id="ARBA00022475"/>
    </source>
</evidence>
<dbReference type="NCBIfam" id="TIGR01187">
    <property type="entry name" value="potA"/>
    <property type="match status" value="1"/>
</dbReference>
<evidence type="ECO:0000256" key="7">
    <source>
        <dbReference type="RuleBase" id="RU364083"/>
    </source>
</evidence>
<dbReference type="EMBL" id="UFQB01000005">
    <property type="protein sequence ID" value="SSW64665.1"/>
    <property type="molecule type" value="Genomic_DNA"/>
</dbReference>
<dbReference type="InterPro" id="IPR008995">
    <property type="entry name" value="Mo/tungstate-bd_C_term_dom"/>
</dbReference>
<accession>A0A446C9Y5</accession>
<keyword evidence="10" id="KW-1185">Reference proteome</keyword>
<dbReference type="Proteomes" id="UP000289184">
    <property type="component" value="Unassembled WGS sequence"/>
</dbReference>
<dbReference type="SUPFAM" id="SSF52540">
    <property type="entry name" value="P-loop containing nucleoside triphosphate hydrolases"/>
    <property type="match status" value="1"/>
</dbReference>
<dbReference type="SUPFAM" id="SSF50331">
    <property type="entry name" value="MOP-like"/>
    <property type="match status" value="1"/>
</dbReference>
<dbReference type="OrthoDB" id="5298774at2"/>
<evidence type="ECO:0000256" key="1">
    <source>
        <dbReference type="ARBA" id="ARBA00022448"/>
    </source>
</evidence>
<keyword evidence="3 7" id="KW-0547">Nucleotide-binding</keyword>
<proteinExistence type="inferred from homology"/>
<dbReference type="GO" id="GO:0043190">
    <property type="term" value="C:ATP-binding cassette (ABC) transporter complex"/>
    <property type="evidence" value="ECO:0007669"/>
    <property type="project" value="InterPro"/>
</dbReference>
<reference evidence="9 10" key="1">
    <citation type="submission" date="2018-07" db="EMBL/GenBank/DDBJ databases">
        <authorList>
            <person name="Peeters C."/>
        </authorList>
    </citation>
    <scope>NUCLEOTIDE SEQUENCE [LARGE SCALE GENOMIC DNA]</scope>
    <source>
        <strain evidence="9 10">LMG 3411</strain>
    </source>
</reference>
<evidence type="ECO:0000256" key="6">
    <source>
        <dbReference type="ARBA" id="ARBA00023136"/>
    </source>
</evidence>